<gene>
    <name evidence="2" type="ORF">SAMN04488528_100990</name>
</gene>
<evidence type="ECO:0000259" key="1">
    <source>
        <dbReference type="SMART" id="SM00471"/>
    </source>
</evidence>
<proteinExistence type="predicted"/>
<dbReference type="RefSeq" id="WP_090040275.1">
    <property type="nucleotide sequence ID" value="NZ_FOKI01000009.1"/>
</dbReference>
<dbReference type="Proteomes" id="UP000198619">
    <property type="component" value="Unassembled WGS sequence"/>
</dbReference>
<evidence type="ECO:0000313" key="3">
    <source>
        <dbReference type="Proteomes" id="UP000198619"/>
    </source>
</evidence>
<dbReference type="GO" id="GO:0008832">
    <property type="term" value="F:dGTPase activity"/>
    <property type="evidence" value="ECO:0007669"/>
    <property type="project" value="TreeGrafter"/>
</dbReference>
<dbReference type="AlphaFoldDB" id="A0A1I0XQH6"/>
<dbReference type="GO" id="GO:0006203">
    <property type="term" value="P:dGTP catabolic process"/>
    <property type="evidence" value="ECO:0007669"/>
    <property type="project" value="TreeGrafter"/>
</dbReference>
<dbReference type="InterPro" id="IPR045509">
    <property type="entry name" value="HD_assoc_2"/>
</dbReference>
<dbReference type="PANTHER" id="PTHR11373">
    <property type="entry name" value="DEOXYNUCLEOSIDE TRIPHOSPHATE TRIPHOSPHOHYDROLASE"/>
    <property type="match status" value="1"/>
</dbReference>
<dbReference type="OrthoDB" id="9803619at2"/>
<dbReference type="InterPro" id="IPR050135">
    <property type="entry name" value="dGTPase-like"/>
</dbReference>
<organism evidence="2 3">
    <name type="scientific">Clostridium frigidicarnis</name>
    <dbReference type="NCBI Taxonomy" id="84698"/>
    <lineage>
        <taxon>Bacteria</taxon>
        <taxon>Bacillati</taxon>
        <taxon>Bacillota</taxon>
        <taxon>Clostridia</taxon>
        <taxon>Eubacteriales</taxon>
        <taxon>Clostridiaceae</taxon>
        <taxon>Clostridium</taxon>
    </lineage>
</organism>
<keyword evidence="3" id="KW-1185">Reference proteome</keyword>
<dbReference type="SMART" id="SM00471">
    <property type="entry name" value="HDc"/>
    <property type="match status" value="1"/>
</dbReference>
<reference evidence="2 3" key="1">
    <citation type="submission" date="2016-10" db="EMBL/GenBank/DDBJ databases">
        <authorList>
            <person name="de Groot N.N."/>
        </authorList>
    </citation>
    <scope>NUCLEOTIDE SEQUENCE [LARGE SCALE GENOMIC DNA]</scope>
    <source>
        <strain evidence="2 3">DSM 12271</strain>
    </source>
</reference>
<dbReference type="CDD" id="cd00077">
    <property type="entry name" value="HDc"/>
    <property type="match status" value="1"/>
</dbReference>
<dbReference type="InterPro" id="IPR003607">
    <property type="entry name" value="HD/PDEase_dom"/>
</dbReference>
<dbReference type="SUPFAM" id="SSF109604">
    <property type="entry name" value="HD-domain/PDEase-like"/>
    <property type="match status" value="1"/>
</dbReference>
<dbReference type="EMBL" id="FOKI01000009">
    <property type="protein sequence ID" value="SFB03305.1"/>
    <property type="molecule type" value="Genomic_DNA"/>
</dbReference>
<accession>A0A1I0XQH6</accession>
<dbReference type="PANTHER" id="PTHR11373:SF4">
    <property type="entry name" value="DEOXYNUCLEOSIDE TRIPHOSPHATE TRIPHOSPHOHYDROLASE SAMHD1"/>
    <property type="match status" value="1"/>
</dbReference>
<feature type="domain" description="HD/PDEase" evidence="1">
    <location>
        <begin position="52"/>
        <end position="204"/>
    </location>
</feature>
<sequence length="460" mass="54744">MIRKGKGKIIKDAVHGDIFIEKKFFDLIETKEFQRLRRINQLSVANLIFPSAEHTRFSHSIGTFHIMKKIIEHFKEEFNFINISINEREEDLALAVALLHDIGHGPFSHSFERILNRSHEQWTKEIILNTEGNINRVLKENFDENFPMDLVELISKRYLVRSKNIWKSNKKDINLFFIISSLISSQLDADRLDYLVRDSFSTGVKFGNIDLSRIITSMSLTEYKDDIYICIAEKNVPDIEEYLIARYQMYQSVYYHDNKCEMENVIEKIFRRIEELMDKGVFNYPLPREILSIFNKDKLSLDEYIDLDDSTLFYVFKVLRNGEDFILKTLCNVILNREKFKRLQIMDNSQTYVDNFKEDFKIILKKYNLKIDDLKNQYFWIEENVRTVIYNTQKENIWVLRNNGTLQDISTFSPVTRFKRSKDIYFFNIDILLSLIQQERGKCSMKVELEDLINKYNGEG</sequence>
<dbReference type="Pfam" id="PF19276">
    <property type="entry name" value="HD_assoc_2"/>
    <property type="match status" value="1"/>
</dbReference>
<name>A0A1I0XQH6_9CLOT</name>
<evidence type="ECO:0000313" key="2">
    <source>
        <dbReference type="EMBL" id="SFB03305.1"/>
    </source>
</evidence>
<dbReference type="Pfam" id="PF01966">
    <property type="entry name" value="HD"/>
    <property type="match status" value="1"/>
</dbReference>
<protein>
    <recommendedName>
        <fullName evidence="1">HD/PDEase domain-containing protein</fullName>
    </recommendedName>
</protein>
<dbReference type="Gene3D" id="1.10.3210.10">
    <property type="entry name" value="Hypothetical protein af1432"/>
    <property type="match status" value="1"/>
</dbReference>
<dbReference type="InterPro" id="IPR006674">
    <property type="entry name" value="HD_domain"/>
</dbReference>